<proteinExistence type="predicted"/>
<dbReference type="Proteomes" id="UP000530038">
    <property type="component" value="Unassembled WGS sequence"/>
</dbReference>
<comment type="caution">
    <text evidence="2">The sequence shown here is derived from an EMBL/GenBank/DDBJ whole genome shotgun (WGS) entry which is preliminary data.</text>
</comment>
<evidence type="ECO:0000313" key="2">
    <source>
        <dbReference type="EMBL" id="MBA5234925.1"/>
    </source>
</evidence>
<reference evidence="2 3" key="1">
    <citation type="submission" date="2020-07" db="EMBL/GenBank/DDBJ databases">
        <title>Characterization of Pectobacterium aroidearum strains causing soft rot on Amorphophallus konjac.</title>
        <authorList>
            <person name="Xie H."/>
        </authorList>
    </citation>
    <scope>NUCLEOTIDE SEQUENCE [LARGE SCALE GENOMIC DNA]</scope>
    <source>
        <strain evidence="2 3">MY10</strain>
    </source>
</reference>
<protein>
    <recommendedName>
        <fullName evidence="4">DUF4160 domain-containing protein</fullName>
    </recommendedName>
</protein>
<organism evidence="2 3">
    <name type="scientific">Pectobacterium aroidearum</name>
    <dbReference type="NCBI Taxonomy" id="1201031"/>
    <lineage>
        <taxon>Bacteria</taxon>
        <taxon>Pseudomonadati</taxon>
        <taxon>Pseudomonadota</taxon>
        <taxon>Gammaproteobacteria</taxon>
        <taxon>Enterobacterales</taxon>
        <taxon>Pectobacteriaceae</taxon>
        <taxon>Pectobacterium</taxon>
    </lineage>
</organism>
<dbReference type="RefSeq" id="WP_181830672.1">
    <property type="nucleotide sequence ID" value="NZ_JACERI010000027.1"/>
</dbReference>
<dbReference type="EMBL" id="JACERK010000028">
    <property type="protein sequence ID" value="MBA5234925.1"/>
    <property type="molecule type" value="Genomic_DNA"/>
</dbReference>
<gene>
    <name evidence="2" type="ORF">H2Y56_22880</name>
</gene>
<sequence>PLGWVDPLGLNTAPSLPDRIISSNGNTSIVHYYDDLSREHADPIHYHIEENGKSIGKVKADGTLLDGKLNKKSSEMLDDRKIINKMRRSEKKIANYIRKVGNGKVGGRPFKPGARGPKRNCGGV</sequence>
<feature type="region of interest" description="Disordered" evidence="1">
    <location>
        <begin position="104"/>
        <end position="124"/>
    </location>
</feature>
<evidence type="ECO:0000313" key="3">
    <source>
        <dbReference type="Proteomes" id="UP000530038"/>
    </source>
</evidence>
<feature type="non-terminal residue" evidence="2">
    <location>
        <position position="1"/>
    </location>
</feature>
<evidence type="ECO:0008006" key="4">
    <source>
        <dbReference type="Google" id="ProtNLM"/>
    </source>
</evidence>
<evidence type="ECO:0000256" key="1">
    <source>
        <dbReference type="SAM" id="MobiDB-lite"/>
    </source>
</evidence>
<accession>A0ABR5ZK21</accession>
<name>A0ABR5ZK21_9GAMM</name>
<keyword evidence="3" id="KW-1185">Reference proteome</keyword>